<evidence type="ECO:0000313" key="2">
    <source>
        <dbReference type="Proteomes" id="UP000324758"/>
    </source>
</evidence>
<evidence type="ECO:0000313" key="1">
    <source>
        <dbReference type="EMBL" id="TYL95501.1"/>
    </source>
</evidence>
<dbReference type="OrthoDB" id="8256480at2"/>
<keyword evidence="2" id="KW-1185">Reference proteome</keyword>
<comment type="caution">
    <text evidence="1">The sequence shown here is derived from an EMBL/GenBank/DDBJ whole genome shotgun (WGS) entry which is preliminary data.</text>
</comment>
<dbReference type="Proteomes" id="UP000324758">
    <property type="component" value="Unassembled WGS sequence"/>
</dbReference>
<sequence length="107" mass="11838">MRRSNPDCLRGKTLDCFAALAMTECVAASRQFRITVHRRARYPQLAQLPPRSLRGALATKQSRLSLRRDSGLLRFRRRSSSYGGQGARNDGVGCTSEGYSASAFISL</sequence>
<dbReference type="AlphaFoldDB" id="A0A5D3KFK1"/>
<organism evidence="1 2">
    <name type="scientific">Bradyrhizobium rifense</name>
    <dbReference type="NCBI Taxonomy" id="515499"/>
    <lineage>
        <taxon>Bacteria</taxon>
        <taxon>Pseudomonadati</taxon>
        <taxon>Pseudomonadota</taxon>
        <taxon>Alphaproteobacteria</taxon>
        <taxon>Hyphomicrobiales</taxon>
        <taxon>Nitrobacteraceae</taxon>
        <taxon>Bradyrhizobium</taxon>
    </lineage>
</organism>
<reference evidence="1 2" key="1">
    <citation type="submission" date="2019-08" db="EMBL/GenBank/DDBJ databases">
        <title>Bradyrhizobium hipponensis sp. nov., a rhizobium isolated from a Lupinus angustifolius root nodule in Tunisia.</title>
        <authorList>
            <person name="Off K."/>
            <person name="Rejili M."/>
            <person name="Mars M."/>
            <person name="Brachmann A."/>
            <person name="Marin M."/>
        </authorList>
    </citation>
    <scope>NUCLEOTIDE SEQUENCE [LARGE SCALE GENOMIC DNA]</scope>
    <source>
        <strain evidence="1 2">CTAW71</strain>
    </source>
</reference>
<accession>A0A5D3KFK1</accession>
<name>A0A5D3KFK1_9BRAD</name>
<protein>
    <submittedName>
        <fullName evidence="1">Uncharacterized protein</fullName>
    </submittedName>
</protein>
<gene>
    <name evidence="1" type="ORF">FXB40_14085</name>
</gene>
<proteinExistence type="predicted"/>
<dbReference type="EMBL" id="VSSS01000024">
    <property type="protein sequence ID" value="TYL95501.1"/>
    <property type="molecule type" value="Genomic_DNA"/>
</dbReference>